<dbReference type="PROSITE" id="PS50055">
    <property type="entry name" value="TYR_PHOSPHATASE_PTP"/>
    <property type="match status" value="2"/>
</dbReference>
<keyword evidence="2" id="KW-0732">Signal</keyword>
<dbReference type="AlphaFoldDB" id="A0A0K2V1Q8"/>
<dbReference type="EMBL" id="HACA01027077">
    <property type="protein sequence ID" value="CDW44438.1"/>
    <property type="molecule type" value="Transcribed_RNA"/>
</dbReference>
<reference evidence="10" key="1">
    <citation type="submission" date="2014-05" db="EMBL/GenBank/DDBJ databases">
        <authorList>
            <person name="Chronopoulou M."/>
        </authorList>
    </citation>
    <scope>NUCLEOTIDE SEQUENCE</scope>
    <source>
        <tissue evidence="10">Whole organism</tissue>
    </source>
</reference>
<keyword evidence="3" id="KW-0378">Hydrolase</keyword>
<dbReference type="OrthoDB" id="6371915at2759"/>
<dbReference type="SUPFAM" id="SSF52799">
    <property type="entry name" value="(Phosphotyrosine protein) phosphatases II"/>
    <property type="match status" value="2"/>
</dbReference>
<dbReference type="Pfam" id="PF00102">
    <property type="entry name" value="Y_phosphatase"/>
    <property type="match status" value="2"/>
</dbReference>
<evidence type="ECO:0000256" key="5">
    <source>
        <dbReference type="ARBA" id="ARBA00023136"/>
    </source>
</evidence>
<dbReference type="InterPro" id="IPR000242">
    <property type="entry name" value="PTP_cat"/>
</dbReference>
<evidence type="ECO:0000313" key="10">
    <source>
        <dbReference type="EMBL" id="CDW44438.1"/>
    </source>
</evidence>
<dbReference type="InterPro" id="IPR050348">
    <property type="entry name" value="Protein-Tyr_Phosphatase"/>
</dbReference>
<dbReference type="FunFam" id="3.90.190.10:FF:000013">
    <property type="entry name" value="receptor-type tyrosine-protein phosphatase zeta isoform X1"/>
    <property type="match status" value="1"/>
</dbReference>
<comment type="catalytic activity">
    <reaction evidence="6">
        <text>O-phospho-L-tyrosyl-[protein] + H2O = L-tyrosyl-[protein] + phosphate</text>
        <dbReference type="Rhea" id="RHEA:10684"/>
        <dbReference type="Rhea" id="RHEA-COMP:10136"/>
        <dbReference type="Rhea" id="RHEA-COMP:20101"/>
        <dbReference type="ChEBI" id="CHEBI:15377"/>
        <dbReference type="ChEBI" id="CHEBI:43474"/>
        <dbReference type="ChEBI" id="CHEBI:46858"/>
        <dbReference type="ChEBI" id="CHEBI:61978"/>
        <dbReference type="EC" id="3.1.3.48"/>
    </reaction>
</comment>
<evidence type="ECO:0000256" key="3">
    <source>
        <dbReference type="ARBA" id="ARBA00022801"/>
    </source>
</evidence>
<dbReference type="InterPro" id="IPR003595">
    <property type="entry name" value="Tyr_Pase_cat"/>
</dbReference>
<dbReference type="InterPro" id="IPR013783">
    <property type="entry name" value="Ig-like_fold"/>
</dbReference>
<organism evidence="10">
    <name type="scientific">Lepeophtheirus salmonis</name>
    <name type="common">Salmon louse</name>
    <name type="synonym">Caligus salmonis</name>
    <dbReference type="NCBI Taxonomy" id="72036"/>
    <lineage>
        <taxon>Eukaryota</taxon>
        <taxon>Metazoa</taxon>
        <taxon>Ecdysozoa</taxon>
        <taxon>Arthropoda</taxon>
        <taxon>Crustacea</taxon>
        <taxon>Multicrustacea</taxon>
        <taxon>Hexanauplia</taxon>
        <taxon>Copepoda</taxon>
        <taxon>Siphonostomatoida</taxon>
        <taxon>Caligidae</taxon>
        <taxon>Lepeophtheirus</taxon>
    </lineage>
</organism>
<dbReference type="SMART" id="SM00194">
    <property type="entry name" value="PTPc"/>
    <property type="match status" value="2"/>
</dbReference>
<feature type="domain" description="Fibronectin type-III" evidence="9">
    <location>
        <begin position="217"/>
        <end position="309"/>
    </location>
</feature>
<dbReference type="GO" id="GO:0016020">
    <property type="term" value="C:membrane"/>
    <property type="evidence" value="ECO:0007669"/>
    <property type="project" value="UniProtKB-SubCell"/>
</dbReference>
<feature type="domain" description="Fibronectin type-III" evidence="9">
    <location>
        <begin position="104"/>
        <end position="213"/>
    </location>
</feature>
<evidence type="ECO:0000259" key="7">
    <source>
        <dbReference type="PROSITE" id="PS50055"/>
    </source>
</evidence>
<dbReference type="Gene3D" id="2.60.40.10">
    <property type="entry name" value="Immunoglobulins"/>
    <property type="match status" value="4"/>
</dbReference>
<keyword evidence="5" id="KW-0472">Membrane</keyword>
<dbReference type="InterPro" id="IPR003961">
    <property type="entry name" value="FN3_dom"/>
</dbReference>
<dbReference type="PROSITE" id="PS50853">
    <property type="entry name" value="FN3"/>
    <property type="match status" value="4"/>
</dbReference>
<dbReference type="GO" id="GO:0048666">
    <property type="term" value="P:neuron development"/>
    <property type="evidence" value="ECO:0007669"/>
    <property type="project" value="UniProtKB-ARBA"/>
</dbReference>
<dbReference type="Gene3D" id="3.90.190.10">
    <property type="entry name" value="Protein tyrosine phosphatase superfamily"/>
    <property type="match status" value="2"/>
</dbReference>
<dbReference type="SUPFAM" id="SSF49265">
    <property type="entry name" value="Fibronectin type III"/>
    <property type="match status" value="2"/>
</dbReference>
<comment type="subcellular location">
    <subcellularLocation>
        <location evidence="1">Membrane</location>
        <topology evidence="1">Single-pass membrane protein</topology>
    </subcellularLocation>
</comment>
<evidence type="ECO:0000256" key="2">
    <source>
        <dbReference type="ARBA" id="ARBA00022729"/>
    </source>
</evidence>
<feature type="domain" description="Fibronectin type-III" evidence="9">
    <location>
        <begin position="310"/>
        <end position="419"/>
    </location>
</feature>
<feature type="domain" description="Tyrosine specific protein phosphatases" evidence="8">
    <location>
        <begin position="736"/>
        <end position="810"/>
    </location>
</feature>
<dbReference type="CDD" id="cd00063">
    <property type="entry name" value="FN3"/>
    <property type="match status" value="4"/>
</dbReference>
<dbReference type="InterPro" id="IPR000387">
    <property type="entry name" value="Tyr_Pase_dom"/>
</dbReference>
<accession>A0A0K2V1Q8</accession>
<dbReference type="FunFam" id="2.60.40.10:FF:001386">
    <property type="entry name" value="Receptor-type tyrosine-protein phosphatase gamma"/>
    <property type="match status" value="1"/>
</dbReference>
<proteinExistence type="predicted"/>
<evidence type="ECO:0000259" key="9">
    <source>
        <dbReference type="PROSITE" id="PS50853"/>
    </source>
</evidence>
<protein>
    <submittedName>
        <fullName evidence="10">Uncharacterized protein</fullName>
    </submittedName>
</protein>
<dbReference type="PANTHER" id="PTHR19134:SF540">
    <property type="entry name" value="TYROSINE-PROTEIN PHOSPHATASE 99A"/>
    <property type="match status" value="1"/>
</dbReference>
<dbReference type="GO" id="GO:0004725">
    <property type="term" value="F:protein tyrosine phosphatase activity"/>
    <property type="evidence" value="ECO:0007669"/>
    <property type="project" value="UniProtKB-EC"/>
</dbReference>
<dbReference type="Pfam" id="PF00041">
    <property type="entry name" value="fn3"/>
    <property type="match status" value="4"/>
</dbReference>
<evidence type="ECO:0000259" key="8">
    <source>
        <dbReference type="PROSITE" id="PS50056"/>
    </source>
</evidence>
<dbReference type="SMART" id="SM00060">
    <property type="entry name" value="FN3"/>
    <property type="match status" value="4"/>
</dbReference>
<name>A0A0K2V1Q8_LEPSM</name>
<feature type="domain" description="Tyrosine-protein phosphatase" evidence="7">
    <location>
        <begin position="555"/>
        <end position="819"/>
    </location>
</feature>
<keyword evidence="4" id="KW-0904">Protein phosphatase</keyword>
<evidence type="ECO:0000256" key="6">
    <source>
        <dbReference type="ARBA" id="ARBA00051722"/>
    </source>
</evidence>
<dbReference type="FunFam" id="3.90.190.10:FF:000068">
    <property type="entry name" value="receptor-type tyrosine-protein phosphatase zeta"/>
    <property type="match status" value="1"/>
</dbReference>
<dbReference type="InterPro" id="IPR016130">
    <property type="entry name" value="Tyr_Pase_AS"/>
</dbReference>
<feature type="domain" description="Tyrosine-protein phosphatase" evidence="7">
    <location>
        <begin position="855"/>
        <end position="1118"/>
    </location>
</feature>
<feature type="domain" description="Fibronectin type-III" evidence="9">
    <location>
        <begin position="5"/>
        <end position="102"/>
    </location>
</feature>
<dbReference type="PRINTS" id="PR00700">
    <property type="entry name" value="PRTYPHPHTASE"/>
</dbReference>
<dbReference type="PROSITE" id="PS00383">
    <property type="entry name" value="TYR_PHOSPHATASE_1"/>
    <property type="match status" value="1"/>
</dbReference>
<dbReference type="PANTHER" id="PTHR19134">
    <property type="entry name" value="RECEPTOR-TYPE TYROSINE-PROTEIN PHOSPHATASE"/>
    <property type="match status" value="1"/>
</dbReference>
<dbReference type="InterPro" id="IPR036116">
    <property type="entry name" value="FN3_sf"/>
</dbReference>
<evidence type="ECO:0000256" key="1">
    <source>
        <dbReference type="ARBA" id="ARBA00004167"/>
    </source>
</evidence>
<dbReference type="CDD" id="cd14549">
    <property type="entry name" value="R5-PTPc-1"/>
    <property type="match status" value="1"/>
</dbReference>
<dbReference type="InterPro" id="IPR029021">
    <property type="entry name" value="Prot-tyrosine_phosphatase-like"/>
</dbReference>
<sequence length="1155" mass="130732">AVPDEPGRPLVMAFTSRSVNLSWTPPLSNHNSYILHYLIHIRIGEEGIWDDNLVFETESNSTSTQMKNLQPFSTYSFRVTAVNALGRSRPSKESYYMITLREVPSGKPTITAAHNISSTSIVLSWSPPSLTSVHGEFIGYRITYKPRNAHGVAGRLLWEDNTPPTEILLKDPAITRYVIQKLQIFTQYLVSLQIYNPEGLGPSTTVVVMTDEGVPTMPINVTFGEIKNSSVQVHWHEPYAPNGIIQGYRLYYMHQNFTDVRTVRNPSPQMQYLLEGLEPYTNYKLWLKAFTWKNEGMPSESFEMLTDVQGPDFPIITNLTCKDETSIFIQWEHPLQYFKAIDFYYVWYRSEGRWEYEEEIIDMDFEKNKNGGSILIKNLTTNTMYELKVRAVTQSLYNASILYKGLFSEPSKILITRNCDVVRASNILTGERLEDSSSGSPALNLELSAGVIAGGACVSFALILAILAFGLWRKYFNESYYYLDESPSTPAPSLVPDWDIESNTTDASIGSVMIGVSSIGSSSSASSGTTRRTAIPAHMFIQHVDNLHALNDAGFSSEYEMIQAMTSISDYPADSSYLADNKTKNRYHNVVAYDHSRVQLRPLPGQKKGEYVNANYIDGFQKARAYIGTQGPLPSTFDSFWRMIWEQRVRVVVMITNLVEKGRRKCDLYWPTEGCKVYGLIEVAPVREEVMCTYTLRTFKIKHTKIKSGKQRLSERIVLQYHYTTWPDHGTPENPLPVLSFVKKSSAANRDGDGPIVVHCSAGVGRTGAYILIDAMMKQMKAKCELNIVAFLRHIRTQRNYLVQTMEQYVFVHDALAEAVASGETNINISYLSRYISSLQSSFTTDENSVPWQLSDRQFKLATSYRPGESQFTASALKPCNQIKNQNFDYLPIESGRVFLTGKSGIEGSDYVNASWLPGYHNLREFIVTQHPIEQTAPDFWQMLWDHRVQNVVILSSLQQPEFGVFWPTKQVHMDLESNIRVKLTTEDSTETGYQTKSFQLISLHEDSDTSLSLKFIYCPSWPHACSPISSVTDLIRSSSLLKKGGSLNSSSYPWVIVDRFGGTEAASFCAISTLLKQLEAENHVDVYQIAKVYHNRRPGIWRSQSDYLFLYKVIEAVVNSDKHYSTGMSLRVPPEGMESLVCKEGYASPPLKRH</sequence>
<evidence type="ECO:0000256" key="4">
    <source>
        <dbReference type="ARBA" id="ARBA00022912"/>
    </source>
</evidence>
<feature type="non-terminal residue" evidence="10">
    <location>
        <position position="1"/>
    </location>
</feature>
<dbReference type="SMART" id="SM00404">
    <property type="entry name" value="PTPc_motif"/>
    <property type="match status" value="2"/>
</dbReference>
<dbReference type="PROSITE" id="PS50056">
    <property type="entry name" value="TYR_PHOSPHATASE_2"/>
    <property type="match status" value="1"/>
</dbReference>